<dbReference type="AlphaFoldDB" id="A0A840Z1M2"/>
<dbReference type="GO" id="GO:0008234">
    <property type="term" value="F:cysteine-type peptidase activity"/>
    <property type="evidence" value="ECO:0007669"/>
    <property type="project" value="UniProtKB-KW"/>
</dbReference>
<keyword evidence="2" id="KW-0645">Protease</keyword>
<dbReference type="Proteomes" id="UP000554342">
    <property type="component" value="Unassembled WGS sequence"/>
</dbReference>
<organism evidence="7 8">
    <name type="scientific">Stakelama sediminis</name>
    <dbReference type="NCBI Taxonomy" id="463200"/>
    <lineage>
        <taxon>Bacteria</taxon>
        <taxon>Pseudomonadati</taxon>
        <taxon>Pseudomonadota</taxon>
        <taxon>Alphaproteobacteria</taxon>
        <taxon>Sphingomonadales</taxon>
        <taxon>Sphingomonadaceae</taxon>
        <taxon>Stakelama</taxon>
    </lineage>
</organism>
<dbReference type="EMBL" id="JACIJI010000005">
    <property type="protein sequence ID" value="MBB5719630.1"/>
    <property type="molecule type" value="Genomic_DNA"/>
</dbReference>
<dbReference type="PROSITE" id="PS51935">
    <property type="entry name" value="NLPC_P60"/>
    <property type="match status" value="1"/>
</dbReference>
<sequence length="164" mass="16885">MASEEIVSRAMALVGVPFRLHGRDPVFGLDCVGLASEALEAGGELGRVAQGYRLRTGDAAHVGALIRAAGLGRVECAGPGDLIVVRAGPGQLHLAIRVPDGIVHADAALRRVVHRPGAVPWPVVGCWRLENGGETHGDAGADGSGRADRRAAGRRDRGDAGAQL</sequence>
<accession>A0A840Z1M2</accession>
<evidence type="ECO:0000256" key="1">
    <source>
        <dbReference type="ARBA" id="ARBA00007074"/>
    </source>
</evidence>
<evidence type="ECO:0000256" key="4">
    <source>
        <dbReference type="ARBA" id="ARBA00022807"/>
    </source>
</evidence>
<dbReference type="SUPFAM" id="SSF54001">
    <property type="entry name" value="Cysteine proteinases"/>
    <property type="match status" value="1"/>
</dbReference>
<evidence type="ECO:0000256" key="3">
    <source>
        <dbReference type="ARBA" id="ARBA00022801"/>
    </source>
</evidence>
<dbReference type="InterPro" id="IPR000064">
    <property type="entry name" value="NLP_P60_dom"/>
</dbReference>
<comment type="caution">
    <text evidence="7">The sequence shown here is derived from an EMBL/GenBank/DDBJ whole genome shotgun (WGS) entry which is preliminary data.</text>
</comment>
<proteinExistence type="inferred from homology"/>
<feature type="region of interest" description="Disordered" evidence="5">
    <location>
        <begin position="134"/>
        <end position="164"/>
    </location>
</feature>
<evidence type="ECO:0000313" key="8">
    <source>
        <dbReference type="Proteomes" id="UP000554342"/>
    </source>
</evidence>
<dbReference type="Gene3D" id="3.90.1720.10">
    <property type="entry name" value="endopeptidase domain like (from Nostoc punctiforme)"/>
    <property type="match status" value="1"/>
</dbReference>
<gene>
    <name evidence="7" type="ORF">FHR23_002578</name>
</gene>
<comment type="similarity">
    <text evidence="1">Belongs to the peptidase C40 family.</text>
</comment>
<evidence type="ECO:0000256" key="5">
    <source>
        <dbReference type="SAM" id="MobiDB-lite"/>
    </source>
</evidence>
<dbReference type="RefSeq" id="WP_343043146.1">
    <property type="nucleotide sequence ID" value="NZ_BAABIF010000030.1"/>
</dbReference>
<keyword evidence="8" id="KW-1185">Reference proteome</keyword>
<keyword evidence="4" id="KW-0788">Thiol protease</keyword>
<evidence type="ECO:0000313" key="7">
    <source>
        <dbReference type="EMBL" id="MBB5719630.1"/>
    </source>
</evidence>
<reference evidence="7 8" key="1">
    <citation type="submission" date="2020-08" db="EMBL/GenBank/DDBJ databases">
        <title>Genomic Encyclopedia of Type Strains, Phase IV (KMG-IV): sequencing the most valuable type-strain genomes for metagenomic binning, comparative biology and taxonomic classification.</title>
        <authorList>
            <person name="Goeker M."/>
        </authorList>
    </citation>
    <scope>NUCLEOTIDE SEQUENCE [LARGE SCALE GENOMIC DNA]</scope>
    <source>
        <strain evidence="7 8">DSM 27203</strain>
    </source>
</reference>
<feature type="domain" description="NlpC/P60" evidence="6">
    <location>
        <begin position="1"/>
        <end position="138"/>
    </location>
</feature>
<evidence type="ECO:0000256" key="2">
    <source>
        <dbReference type="ARBA" id="ARBA00022670"/>
    </source>
</evidence>
<dbReference type="GO" id="GO:0006508">
    <property type="term" value="P:proteolysis"/>
    <property type="evidence" value="ECO:0007669"/>
    <property type="project" value="UniProtKB-KW"/>
</dbReference>
<name>A0A840Z1M2_9SPHN</name>
<protein>
    <submittedName>
        <fullName evidence="7">Cell wall-associated NlpC family hydrolase</fullName>
    </submittedName>
</protein>
<dbReference type="InterPro" id="IPR038765">
    <property type="entry name" value="Papain-like_cys_pep_sf"/>
</dbReference>
<evidence type="ECO:0000259" key="6">
    <source>
        <dbReference type="PROSITE" id="PS51935"/>
    </source>
</evidence>
<keyword evidence="3 7" id="KW-0378">Hydrolase</keyword>